<dbReference type="GO" id="GO:0016747">
    <property type="term" value="F:acyltransferase activity, transferring groups other than amino-acyl groups"/>
    <property type="evidence" value="ECO:0007669"/>
    <property type="project" value="InterPro"/>
</dbReference>
<protein>
    <submittedName>
        <fullName evidence="2">Acetyltransferase (GNAT) family protein</fullName>
    </submittedName>
</protein>
<evidence type="ECO:0000313" key="2">
    <source>
        <dbReference type="EMBL" id="TWB37242.1"/>
    </source>
</evidence>
<name>A0A560GT75_9PROT</name>
<dbReference type="AlphaFoldDB" id="A0A560GT75"/>
<proteinExistence type="predicted"/>
<dbReference type="Gene3D" id="3.40.630.30">
    <property type="match status" value="1"/>
</dbReference>
<dbReference type="InterPro" id="IPR000182">
    <property type="entry name" value="GNAT_dom"/>
</dbReference>
<keyword evidence="3" id="KW-1185">Reference proteome</keyword>
<dbReference type="Proteomes" id="UP000315751">
    <property type="component" value="Unassembled WGS sequence"/>
</dbReference>
<organism evidence="2 3">
    <name type="scientific">Nitrospirillum amazonense</name>
    <dbReference type="NCBI Taxonomy" id="28077"/>
    <lineage>
        <taxon>Bacteria</taxon>
        <taxon>Pseudomonadati</taxon>
        <taxon>Pseudomonadota</taxon>
        <taxon>Alphaproteobacteria</taxon>
        <taxon>Rhodospirillales</taxon>
        <taxon>Azospirillaceae</taxon>
        <taxon>Nitrospirillum</taxon>
    </lineage>
</organism>
<sequence>MLMPEPVESAFIYALAHRAPDLAHRDAGAQDQAWVETLMAQDIQAILGPLPAEMAGPLVAMQVRGRLAGHAAQFPESRLQIIEHRGEAIGYWRMAWAQGRLVDIVIDAGLRGQGHGGRLLAALAAAADAVNVALTLAVRLDNPAIRLYHRLGFQPSGSTGPLQDLRRAPLAP</sequence>
<evidence type="ECO:0000259" key="1">
    <source>
        <dbReference type="PROSITE" id="PS51186"/>
    </source>
</evidence>
<comment type="caution">
    <text evidence="2">The sequence shown here is derived from an EMBL/GenBank/DDBJ whole genome shotgun (WGS) entry which is preliminary data.</text>
</comment>
<dbReference type="SUPFAM" id="SSF55729">
    <property type="entry name" value="Acyl-CoA N-acyltransferases (Nat)"/>
    <property type="match status" value="1"/>
</dbReference>
<dbReference type="Pfam" id="PF13508">
    <property type="entry name" value="Acetyltransf_7"/>
    <property type="match status" value="1"/>
</dbReference>
<gene>
    <name evidence="2" type="ORF">FBZ90_11555</name>
</gene>
<accession>A0A560GT75</accession>
<dbReference type="InterPro" id="IPR016181">
    <property type="entry name" value="Acyl_CoA_acyltransferase"/>
</dbReference>
<dbReference type="EMBL" id="VITR01000015">
    <property type="protein sequence ID" value="TWB37242.1"/>
    <property type="molecule type" value="Genomic_DNA"/>
</dbReference>
<evidence type="ECO:0000313" key="3">
    <source>
        <dbReference type="Proteomes" id="UP000315751"/>
    </source>
</evidence>
<dbReference type="PROSITE" id="PS51186">
    <property type="entry name" value="GNAT"/>
    <property type="match status" value="1"/>
</dbReference>
<keyword evidence="2" id="KW-0808">Transferase</keyword>
<feature type="domain" description="N-acetyltransferase" evidence="1">
    <location>
        <begin position="33"/>
        <end position="172"/>
    </location>
</feature>
<reference evidence="2 3" key="1">
    <citation type="submission" date="2019-06" db="EMBL/GenBank/DDBJ databases">
        <title>Genomic Encyclopedia of Type Strains, Phase IV (KMG-V): Genome sequencing to study the core and pangenomes of soil and plant-associated prokaryotes.</title>
        <authorList>
            <person name="Whitman W."/>
        </authorList>
    </citation>
    <scope>NUCLEOTIDE SEQUENCE [LARGE SCALE GENOMIC DNA]</scope>
    <source>
        <strain evidence="2 3">BR 11622</strain>
    </source>
</reference>